<evidence type="ECO:0000313" key="14">
    <source>
        <dbReference type="EMBL" id="BDZ45095.1"/>
    </source>
</evidence>
<organism evidence="14 15">
    <name type="scientific">Naasia aerilata</name>
    <dbReference type="NCBI Taxonomy" id="1162966"/>
    <lineage>
        <taxon>Bacteria</taxon>
        <taxon>Bacillati</taxon>
        <taxon>Actinomycetota</taxon>
        <taxon>Actinomycetes</taxon>
        <taxon>Micrococcales</taxon>
        <taxon>Microbacteriaceae</taxon>
        <taxon>Naasia</taxon>
    </lineage>
</organism>
<keyword evidence="5" id="KW-0547">Nucleotide-binding</keyword>
<evidence type="ECO:0000256" key="9">
    <source>
        <dbReference type="ARBA" id="ARBA00023136"/>
    </source>
</evidence>
<accession>A0ABN6XN82</accession>
<keyword evidence="10" id="KW-0139">CF(1)</keyword>
<evidence type="ECO:0000256" key="2">
    <source>
        <dbReference type="ARBA" id="ARBA00022448"/>
    </source>
</evidence>
<keyword evidence="7" id="KW-0653">Protein transport</keyword>
<dbReference type="InterPro" id="IPR053716">
    <property type="entry name" value="Flag_assembly_chemotaxis_eff"/>
</dbReference>
<evidence type="ECO:0000256" key="6">
    <source>
        <dbReference type="ARBA" id="ARBA00022840"/>
    </source>
</evidence>
<evidence type="ECO:0000256" key="10">
    <source>
        <dbReference type="ARBA" id="ARBA00023196"/>
    </source>
</evidence>
<evidence type="ECO:0000256" key="7">
    <source>
        <dbReference type="ARBA" id="ARBA00022927"/>
    </source>
</evidence>
<evidence type="ECO:0000256" key="11">
    <source>
        <dbReference type="ARBA" id="ARBA00034006"/>
    </source>
</evidence>
<dbReference type="EMBL" id="AP027731">
    <property type="protein sequence ID" value="BDZ45095.1"/>
    <property type="molecule type" value="Genomic_DNA"/>
</dbReference>
<dbReference type="InterPro" id="IPR020003">
    <property type="entry name" value="ATPase_a/bsu_AS"/>
</dbReference>
<keyword evidence="9" id="KW-0472">Membrane</keyword>
<dbReference type="InterPro" id="IPR005714">
    <property type="entry name" value="ATPase_T3SS_FliI/YscN"/>
</dbReference>
<evidence type="ECO:0000256" key="3">
    <source>
        <dbReference type="ARBA" id="ARBA00022475"/>
    </source>
</evidence>
<evidence type="ECO:0000256" key="12">
    <source>
        <dbReference type="SAM" id="MobiDB-lite"/>
    </source>
</evidence>
<keyword evidence="15" id="KW-1185">Reference proteome</keyword>
<proteinExistence type="predicted"/>
<feature type="region of interest" description="Disordered" evidence="12">
    <location>
        <begin position="389"/>
        <end position="436"/>
    </location>
</feature>
<feature type="compositionally biased region" description="Basic and acidic residues" evidence="12">
    <location>
        <begin position="548"/>
        <end position="560"/>
    </location>
</feature>
<dbReference type="InterPro" id="IPR003593">
    <property type="entry name" value="AAA+_ATPase"/>
</dbReference>
<feature type="domain" description="AAA+ ATPase" evidence="13">
    <location>
        <begin position="157"/>
        <end position="338"/>
    </location>
</feature>
<evidence type="ECO:0000259" key="13">
    <source>
        <dbReference type="SMART" id="SM00382"/>
    </source>
</evidence>
<sequence>MTAAVLRRPASLDALIDAVRPEREGSVASVAGLGIAIRGVEAGIGDLLLVGPARSRVEVVAVDGPTLTAMPLDAIEGMASGMPVRSTGARMRIPTGPALLGRVLDGSGTPIDGRGPLLDPRTVPVDGPTPSPMDRARITQPLPLGVRVLDTLATMGRGQRIGLFAGSGVGKSSLLSMVARGTEAEVSVIALIGERGREVREFLEDDLGPEGLARSVVIVSTAEQPALVRVRAAFTATRIAEEFRAAGSHVVLMMDSLTRVAMAQREVGLSVGEPPATRGYPPSVFGLLARLLERAGTGVEGSISGIYTVLVDGDDHNEPIADTVRSILDGHVVLDRRLATAGHFPSIDVLGSVSRVASKVTTPQQRADAAALRRVLAARRDVQDLIDVGAYQRGANPSSTQRSRPRTRSRPSCSRGWASPPPTTTPGRTLAPSSTGWECPVPRDFSLAGLLRLRRLQEDESAGRLLRARSRASELAAQRTHVRDSLVDDEAVSVESMHAISAARASTSSMLADLKNLELEQDAEVARAAAEHAAARAQTLALEKLEERHAEEQAAEELRAEQTVLDELAGRASRPRPSIEEER</sequence>
<reference evidence="15" key="1">
    <citation type="journal article" date="2019" name="Int. J. Syst. Evol. Microbiol.">
        <title>The Global Catalogue of Microorganisms (GCM) 10K type strain sequencing project: providing services to taxonomists for standard genome sequencing and annotation.</title>
        <authorList>
            <consortium name="The Broad Institute Genomics Platform"/>
            <consortium name="The Broad Institute Genome Sequencing Center for Infectious Disease"/>
            <person name="Wu L."/>
            <person name="Ma J."/>
        </authorList>
    </citation>
    <scope>NUCLEOTIDE SEQUENCE [LARGE SCALE GENOMIC DNA]</scope>
    <source>
        <strain evidence="15">NBRC 108725</strain>
    </source>
</reference>
<comment type="catalytic activity">
    <reaction evidence="11">
        <text>ATP + H2O + cellular proteinSide 1 = ADP + phosphate + cellular proteinSide 2.</text>
        <dbReference type="EC" id="7.4.2.8"/>
    </reaction>
</comment>
<dbReference type="Pfam" id="PF00006">
    <property type="entry name" value="ATP-synt_ab"/>
    <property type="match status" value="1"/>
</dbReference>
<name>A0ABN6XN82_9MICO</name>
<evidence type="ECO:0000256" key="4">
    <source>
        <dbReference type="ARBA" id="ARBA00022490"/>
    </source>
</evidence>
<evidence type="ECO:0000256" key="8">
    <source>
        <dbReference type="ARBA" id="ARBA00022967"/>
    </source>
</evidence>
<dbReference type="PANTHER" id="PTHR15184:SF9">
    <property type="entry name" value="SPI-1 TYPE 3 SECRETION SYSTEM ATPASE"/>
    <property type="match status" value="1"/>
</dbReference>
<keyword evidence="6" id="KW-0067">ATP-binding</keyword>
<dbReference type="PANTHER" id="PTHR15184">
    <property type="entry name" value="ATP SYNTHASE"/>
    <property type="match status" value="1"/>
</dbReference>
<keyword evidence="8" id="KW-1278">Translocase</keyword>
<protein>
    <recommendedName>
        <fullName evidence="13">AAA+ ATPase domain-containing protein</fullName>
    </recommendedName>
</protein>
<dbReference type="InterPro" id="IPR040627">
    <property type="entry name" value="T3SS_ATPase_C"/>
</dbReference>
<dbReference type="Gene3D" id="3.40.50.12240">
    <property type="match status" value="1"/>
</dbReference>
<comment type="subcellular location">
    <subcellularLocation>
        <location evidence="1">Cytoplasm</location>
    </subcellularLocation>
</comment>
<keyword evidence="3" id="KW-1003">Cell membrane</keyword>
<keyword evidence="4" id="KW-0963">Cytoplasm</keyword>
<evidence type="ECO:0000313" key="15">
    <source>
        <dbReference type="Proteomes" id="UP001321498"/>
    </source>
</evidence>
<evidence type="ECO:0000256" key="1">
    <source>
        <dbReference type="ARBA" id="ARBA00004496"/>
    </source>
</evidence>
<keyword evidence="2" id="KW-0813">Transport</keyword>
<feature type="region of interest" description="Disordered" evidence="12">
    <location>
        <begin position="548"/>
        <end position="583"/>
    </location>
</feature>
<gene>
    <name evidence="14" type="ORF">GCM10025866_10040</name>
</gene>
<dbReference type="PROSITE" id="PS00152">
    <property type="entry name" value="ATPASE_ALPHA_BETA"/>
    <property type="match status" value="1"/>
</dbReference>
<keyword evidence="10" id="KW-0066">ATP synthesis</keyword>
<dbReference type="CDD" id="cd01136">
    <property type="entry name" value="ATPase_flagellum-secretory_path_III"/>
    <property type="match status" value="1"/>
</dbReference>
<dbReference type="InterPro" id="IPR050053">
    <property type="entry name" value="ATPase_alpha/beta_chains"/>
</dbReference>
<dbReference type="Pfam" id="PF18269">
    <property type="entry name" value="T3SS_ATPase_C"/>
    <property type="match status" value="1"/>
</dbReference>
<dbReference type="Proteomes" id="UP001321498">
    <property type="component" value="Chromosome"/>
</dbReference>
<dbReference type="SMART" id="SM00382">
    <property type="entry name" value="AAA"/>
    <property type="match status" value="1"/>
</dbReference>
<dbReference type="SUPFAM" id="SSF52540">
    <property type="entry name" value="P-loop containing nucleoside triphosphate hydrolases"/>
    <property type="match status" value="1"/>
</dbReference>
<dbReference type="NCBIfam" id="TIGR01026">
    <property type="entry name" value="fliI_yscN"/>
    <property type="match status" value="1"/>
</dbReference>
<feature type="compositionally biased region" description="Polar residues" evidence="12">
    <location>
        <begin position="425"/>
        <end position="436"/>
    </location>
</feature>
<dbReference type="Gene3D" id="1.10.287.1700">
    <property type="match status" value="1"/>
</dbReference>
<dbReference type="InterPro" id="IPR000194">
    <property type="entry name" value="ATPase_F1/V1/A1_a/bsu_nucl-bd"/>
</dbReference>
<dbReference type="InterPro" id="IPR027417">
    <property type="entry name" value="P-loop_NTPase"/>
</dbReference>
<evidence type="ECO:0000256" key="5">
    <source>
        <dbReference type="ARBA" id="ARBA00022741"/>
    </source>
</evidence>